<keyword evidence="2" id="KW-1185">Reference proteome</keyword>
<proteinExistence type="predicted"/>
<reference evidence="1 2" key="1">
    <citation type="submission" date="2019-05" db="EMBL/GenBank/DDBJ databases">
        <title>Verrucobacter flavum gen. nov., sp. nov. a new member of the family Verrucomicrobiaceae.</title>
        <authorList>
            <person name="Szuroczki S."/>
            <person name="Abbaszade G."/>
            <person name="Szabo A."/>
            <person name="Felfoldi T."/>
            <person name="Schumann P."/>
            <person name="Boka K."/>
            <person name="Keki Z."/>
            <person name="Toumi M."/>
            <person name="Toth E."/>
        </authorList>
    </citation>
    <scope>NUCLEOTIDE SEQUENCE [LARGE SCALE GENOMIC DNA]</scope>
    <source>
        <strain evidence="1 2">MG-N-17</strain>
    </source>
</reference>
<protein>
    <submittedName>
        <fullName evidence="1">Uncharacterized protein</fullName>
    </submittedName>
</protein>
<name>A0A5R8K8W8_9BACT</name>
<evidence type="ECO:0000313" key="2">
    <source>
        <dbReference type="Proteomes" id="UP000306196"/>
    </source>
</evidence>
<comment type="caution">
    <text evidence="1">The sequence shown here is derived from an EMBL/GenBank/DDBJ whole genome shotgun (WGS) entry which is preliminary data.</text>
</comment>
<dbReference type="AlphaFoldDB" id="A0A5R8K8W8"/>
<sequence>MGFFSNLFNPVPDNPTREFPPLTAPLKLVWHTELGQVNRVSPGASVNELVVFGPCDNFLELGEHAFEFTYPELGLILQCSQGSLEFITFMISEDDLDDPEMQVTYARPWIEPIGQLLTPETDARALTAMFGAFEVASEDEEEVIGNFRLGGMVYEASFGADALLKRLMIYLDDARK</sequence>
<dbReference type="RefSeq" id="WP_138088223.1">
    <property type="nucleotide sequence ID" value="NZ_VAUV01000019.1"/>
</dbReference>
<dbReference type="Proteomes" id="UP000306196">
    <property type="component" value="Unassembled WGS sequence"/>
</dbReference>
<dbReference type="EMBL" id="VAUV01000019">
    <property type="protein sequence ID" value="TLD68763.1"/>
    <property type="molecule type" value="Genomic_DNA"/>
</dbReference>
<evidence type="ECO:0000313" key="1">
    <source>
        <dbReference type="EMBL" id="TLD68763.1"/>
    </source>
</evidence>
<gene>
    <name evidence="1" type="ORF">FEM03_20735</name>
</gene>
<accession>A0A5R8K8W8</accession>
<organism evidence="1 2">
    <name type="scientific">Phragmitibacter flavus</name>
    <dbReference type="NCBI Taxonomy" id="2576071"/>
    <lineage>
        <taxon>Bacteria</taxon>
        <taxon>Pseudomonadati</taxon>
        <taxon>Verrucomicrobiota</taxon>
        <taxon>Verrucomicrobiia</taxon>
        <taxon>Verrucomicrobiales</taxon>
        <taxon>Verrucomicrobiaceae</taxon>
        <taxon>Phragmitibacter</taxon>
    </lineage>
</organism>